<dbReference type="PROSITE" id="PS00973">
    <property type="entry name" value="USP_2"/>
    <property type="match status" value="1"/>
</dbReference>
<accession>A0A7S1XMK1</accession>
<gene>
    <name evidence="4" type="ORF">PPAR1163_LOCUS4954</name>
</gene>
<dbReference type="InterPro" id="IPR038765">
    <property type="entry name" value="Papain-like_cys_pep_sf"/>
</dbReference>
<dbReference type="Gene3D" id="2.30.30.140">
    <property type="match status" value="1"/>
</dbReference>
<dbReference type="InterPro" id="IPR018200">
    <property type="entry name" value="USP_CS"/>
</dbReference>
<dbReference type="PROSITE" id="PS50235">
    <property type="entry name" value="USP_3"/>
    <property type="match status" value="1"/>
</dbReference>
<dbReference type="CDD" id="cd20104">
    <property type="entry name" value="MBT_PHF20L1-like"/>
    <property type="match status" value="1"/>
</dbReference>
<evidence type="ECO:0000259" key="3">
    <source>
        <dbReference type="PROSITE" id="PS51283"/>
    </source>
</evidence>
<dbReference type="GO" id="GO:0004843">
    <property type="term" value="F:cysteine-type deubiquitinase activity"/>
    <property type="evidence" value="ECO:0007669"/>
    <property type="project" value="InterPro"/>
</dbReference>
<dbReference type="InterPro" id="IPR035927">
    <property type="entry name" value="DUSP-like_sf"/>
</dbReference>
<dbReference type="PANTHER" id="PTHR21646">
    <property type="entry name" value="UBIQUITIN CARBOXYL-TERMINAL HYDROLASE"/>
    <property type="match status" value="1"/>
</dbReference>
<reference evidence="4" key="1">
    <citation type="submission" date="2021-01" db="EMBL/GenBank/DDBJ databases">
        <authorList>
            <person name="Corre E."/>
            <person name="Pelletier E."/>
            <person name="Niang G."/>
            <person name="Scheremetjew M."/>
            <person name="Finn R."/>
            <person name="Kale V."/>
            <person name="Holt S."/>
            <person name="Cochrane G."/>
            <person name="Meng A."/>
            <person name="Brown T."/>
            <person name="Cohen L."/>
        </authorList>
    </citation>
    <scope>NUCLEOTIDE SEQUENCE</scope>
    <source>
        <strain evidence="4">CCMP2877</strain>
    </source>
</reference>
<feature type="compositionally biased region" description="Acidic residues" evidence="1">
    <location>
        <begin position="786"/>
        <end position="795"/>
    </location>
</feature>
<evidence type="ECO:0008006" key="5">
    <source>
        <dbReference type="Google" id="ProtNLM"/>
    </source>
</evidence>
<sequence>MEKAGGARAVPASEPRVTPAAEANAVRELMRNKTMGQGDQYHVISFRWWQAWVQYTGYEEPQEDTMDTSGERPGPLNAAELVSPTFEAELKPALVEDYDYKLLPLAVYNKLEGWYGAEQPRFQRTAINRASQPGLVDVIVELYPVRGRVGIVGDNGQPTGEYEYVLLSRQLTVAVAQSRITTVADSMIKRRADNPNGVVPMWRRIWYKSVFDEPAETADAGDGERADVNSDGYVVVNEENGAAADNAEESEEEALAYVLFDDKSASTRATLLDLLDAGPVRLEIRAEYKGSFDDPWPRESVLNAWKLRLKQGDEIDAVDTEGNWYEALVMGREEIDGKINVKVHFMGWGHRWDDDIDVTDSKAASRITKRNVQVEFWRNFAVGDNVELKDHKNNKNPTWYSGEIEQIRDEGEDEDLSTTSKDGKAIDPLQAEEAALPGKRLLVVANTSQREPMYRWVCAQGEHICKMYTHLKEDRHQPKPRASYSSGGSSGYGYGGTYGYDSGTRGRPPVAGAVGLRNLGNTCFMNSMLQCISHTPQLTSFFLGGEWRKDVNKDNPLGMNGKLATVYADFLKDVWGGNHTVVAPTGLKRTVGNFNPTFAGYAQQDSQEFMSFLLDGLHEDLNRNQTKPYTEQVESKGRPDAEVAAEQWRRHLLRNDSVVVDHCHGLLRSHLTCCKCSNDSITFDPFLSLSLPLPVHNTRAVSIFLLRVDLSLRPEKMTVDMESRACLGDVKKWISDQTGIDAERLVLTDVWQHKVTKTYRDKHPLSEVREDDDIWAHELASAPVEPDLEEPEDGEGAAAAADGEGAEGGEGGSGDGGGAAGGAGTAEKGKKGWGLGLFGRKKNRGDAAQANAVGGKASKEGYPADQYVDLVLMLERKNQGGYGYRIEVFGPPRRIHVAPGTTNADVFAKVREMNSRFLDTEKTKAAADPGAAGSGATAPNGGEDADGAEGAPLFKLVSTLVYNYQTPSGHTPIEETAEPFTSRASERRLVGVVYTAEGYGVMDDQEVRMGVTSHRSHEEHQARKERAGERASISLRDCFSQLTVREQLNETDMWYCARCKEHVRAYKKFDLWSVPDVLILHLKRFQYLPGTYFVHRQKLEDLVQFPLESLDMSDFVRGPVAEDVDMHYDLYAVSEHSGGLGGGHYTAVARNMDGLEDPTGEWFVFNDAGVSRADPDRIVTPRAYVLFYKRRGADRRWGGIVPAEADLATPRN</sequence>
<dbReference type="Gene3D" id="3.90.70.10">
    <property type="entry name" value="Cysteine proteinases"/>
    <property type="match status" value="2"/>
</dbReference>
<feature type="region of interest" description="Disordered" evidence="1">
    <location>
        <begin position="922"/>
        <end position="949"/>
    </location>
</feature>
<dbReference type="GO" id="GO:0016579">
    <property type="term" value="P:protein deubiquitination"/>
    <property type="evidence" value="ECO:0007669"/>
    <property type="project" value="InterPro"/>
</dbReference>
<dbReference type="PROSITE" id="PS51283">
    <property type="entry name" value="DUSP"/>
    <property type="match status" value="1"/>
</dbReference>
<feature type="domain" description="DUSP" evidence="3">
    <location>
        <begin position="17"/>
        <end position="127"/>
    </location>
</feature>
<dbReference type="Pfam" id="PF06337">
    <property type="entry name" value="DUSP"/>
    <property type="match status" value="1"/>
</dbReference>
<feature type="compositionally biased region" description="Gly residues" evidence="1">
    <location>
        <begin position="806"/>
        <end position="824"/>
    </location>
</feature>
<evidence type="ECO:0000256" key="1">
    <source>
        <dbReference type="SAM" id="MobiDB-lite"/>
    </source>
</evidence>
<dbReference type="InterPro" id="IPR006615">
    <property type="entry name" value="Pept_C19_DUSP"/>
</dbReference>
<dbReference type="Pfam" id="PF00443">
    <property type="entry name" value="UCH"/>
    <property type="match status" value="1"/>
</dbReference>
<evidence type="ECO:0000259" key="2">
    <source>
        <dbReference type="PROSITE" id="PS50235"/>
    </source>
</evidence>
<dbReference type="InterPro" id="IPR016197">
    <property type="entry name" value="Chromo-like_dom_sf"/>
</dbReference>
<name>A0A7S1XMK1_9STRA</name>
<feature type="domain" description="USP" evidence="2">
    <location>
        <begin position="514"/>
        <end position="1191"/>
    </location>
</feature>
<dbReference type="PANTHER" id="PTHR21646:SF46">
    <property type="entry name" value="UBIQUITIN CARBOXYL-TERMINAL HYDROLASE"/>
    <property type="match status" value="1"/>
</dbReference>
<organism evidence="4">
    <name type="scientific">Phaeomonas parva</name>
    <dbReference type="NCBI Taxonomy" id="124430"/>
    <lineage>
        <taxon>Eukaryota</taxon>
        <taxon>Sar</taxon>
        <taxon>Stramenopiles</taxon>
        <taxon>Ochrophyta</taxon>
        <taxon>Pinguiophyceae</taxon>
        <taxon>Pinguiochrysidales</taxon>
        <taxon>Pinguiochrysidaceae</taxon>
        <taxon>Phaeomonas</taxon>
    </lineage>
</organism>
<dbReference type="InterPro" id="IPR001394">
    <property type="entry name" value="Peptidase_C19_UCH"/>
</dbReference>
<dbReference type="InterPro" id="IPR050185">
    <property type="entry name" value="Ub_carboxyl-term_hydrolase"/>
</dbReference>
<feature type="region of interest" description="Disordered" evidence="1">
    <location>
        <begin position="783"/>
        <end position="827"/>
    </location>
</feature>
<dbReference type="SUPFAM" id="SSF54160">
    <property type="entry name" value="Chromo domain-like"/>
    <property type="match status" value="1"/>
</dbReference>
<dbReference type="SUPFAM" id="SSF143791">
    <property type="entry name" value="DUSP-like"/>
    <property type="match status" value="1"/>
</dbReference>
<evidence type="ECO:0000313" key="4">
    <source>
        <dbReference type="EMBL" id="CAD9246602.1"/>
    </source>
</evidence>
<dbReference type="SMART" id="SM00695">
    <property type="entry name" value="DUSP"/>
    <property type="match status" value="1"/>
</dbReference>
<dbReference type="Gene3D" id="3.30.2230.10">
    <property type="entry name" value="DUSP-like"/>
    <property type="match status" value="1"/>
</dbReference>
<dbReference type="EMBL" id="HBGJ01007877">
    <property type="protein sequence ID" value="CAD9246602.1"/>
    <property type="molecule type" value="Transcribed_RNA"/>
</dbReference>
<proteinExistence type="predicted"/>
<dbReference type="PROSITE" id="PS00972">
    <property type="entry name" value="USP_1"/>
    <property type="match status" value="1"/>
</dbReference>
<dbReference type="SUPFAM" id="SSF54001">
    <property type="entry name" value="Cysteine proteinases"/>
    <property type="match status" value="1"/>
</dbReference>
<dbReference type="InterPro" id="IPR028889">
    <property type="entry name" value="USP"/>
</dbReference>
<dbReference type="AlphaFoldDB" id="A0A7S1XMK1"/>
<protein>
    <recommendedName>
        <fullName evidence="5">Ubiquitinyl hydrolase 1</fullName>
    </recommendedName>
</protein>
<feature type="compositionally biased region" description="Low complexity" evidence="1">
    <location>
        <begin position="926"/>
        <end position="942"/>
    </location>
</feature>